<feature type="domain" description="PIN" evidence="1">
    <location>
        <begin position="4"/>
        <end position="116"/>
    </location>
</feature>
<evidence type="ECO:0000313" key="2">
    <source>
        <dbReference type="EMBL" id="SIS61781.1"/>
    </source>
</evidence>
<dbReference type="SUPFAM" id="SSF88723">
    <property type="entry name" value="PIN domain-like"/>
    <property type="match status" value="1"/>
</dbReference>
<dbReference type="AlphaFoldDB" id="A0A1N7KJI2"/>
<evidence type="ECO:0000313" key="3">
    <source>
        <dbReference type="Proteomes" id="UP000186026"/>
    </source>
</evidence>
<dbReference type="EMBL" id="FTOP01000002">
    <property type="protein sequence ID" value="SIS61781.1"/>
    <property type="molecule type" value="Genomic_DNA"/>
</dbReference>
<organism evidence="2 3">
    <name type="scientific">Belliella pelovolcani</name>
    <dbReference type="NCBI Taxonomy" id="529505"/>
    <lineage>
        <taxon>Bacteria</taxon>
        <taxon>Pseudomonadati</taxon>
        <taxon>Bacteroidota</taxon>
        <taxon>Cytophagia</taxon>
        <taxon>Cytophagales</taxon>
        <taxon>Cyclobacteriaceae</taxon>
        <taxon>Belliella</taxon>
    </lineage>
</organism>
<dbReference type="OrthoDB" id="597986at2"/>
<evidence type="ECO:0000259" key="1">
    <source>
        <dbReference type="SMART" id="SM00670"/>
    </source>
</evidence>
<keyword evidence="3" id="KW-1185">Reference proteome</keyword>
<dbReference type="RefSeq" id="WP_076498376.1">
    <property type="nucleotide sequence ID" value="NZ_FTOP01000002.1"/>
</dbReference>
<dbReference type="SMART" id="SM00670">
    <property type="entry name" value="PINc"/>
    <property type="match status" value="1"/>
</dbReference>
<proteinExistence type="predicted"/>
<dbReference type="Proteomes" id="UP000186026">
    <property type="component" value="Unassembled WGS sequence"/>
</dbReference>
<reference evidence="3" key="1">
    <citation type="submission" date="2017-01" db="EMBL/GenBank/DDBJ databases">
        <authorList>
            <person name="Varghese N."/>
            <person name="Submissions S."/>
        </authorList>
    </citation>
    <scope>NUCLEOTIDE SEQUENCE [LARGE SCALE GENOMIC DNA]</scope>
    <source>
        <strain evidence="3">DSM 46698</strain>
    </source>
</reference>
<dbReference type="InterPro" id="IPR002850">
    <property type="entry name" value="PIN_toxin-like"/>
</dbReference>
<dbReference type="InterPro" id="IPR002716">
    <property type="entry name" value="PIN_dom"/>
</dbReference>
<gene>
    <name evidence="2" type="ORF">SAMN05421761_102135</name>
</gene>
<accession>A0A1N7KJI2</accession>
<name>A0A1N7KJI2_9BACT</name>
<dbReference type="Pfam" id="PF13470">
    <property type="entry name" value="PIN_3"/>
    <property type="match status" value="1"/>
</dbReference>
<dbReference type="InterPro" id="IPR029060">
    <property type="entry name" value="PIN-like_dom_sf"/>
</dbReference>
<dbReference type="PANTHER" id="PTHR34610:SF4">
    <property type="entry name" value="SLL8027 PROTEIN"/>
    <property type="match status" value="1"/>
</dbReference>
<protein>
    <recommendedName>
        <fullName evidence="1">PIN domain-containing protein</fullName>
    </recommendedName>
</protein>
<dbReference type="PANTHER" id="PTHR34610">
    <property type="entry name" value="SSL7007 PROTEIN"/>
    <property type="match status" value="1"/>
</dbReference>
<sequence>MKNRRVILDTNLWISFLISKRQKELDVLLESGAVTLIFSQELLEEFLEVSERAKFKRFFKKSDIKTLLTQIETFGELIRVESKINECRDPKDNFLLSLSVDGKADFLVTGDSDLLVLGKIEKTKIVSWAEFISKE</sequence>
<dbReference type="NCBIfam" id="TIGR00305">
    <property type="entry name" value="putative toxin-antitoxin system toxin component, PIN family"/>
    <property type="match status" value="1"/>
</dbReference>
<dbReference type="STRING" id="529505.SAMN05421761_102135"/>